<dbReference type="EMBL" id="CP003541">
    <property type="protein sequence ID" value="AFP83553.1"/>
    <property type="molecule type" value="Genomic_DNA"/>
</dbReference>
<dbReference type="PATRIC" id="fig|1202536.3.peg.78"/>
<dbReference type="KEGG" id="cru:A33U_091"/>
<dbReference type="GO" id="GO:1990904">
    <property type="term" value="C:ribonucleoprotein complex"/>
    <property type="evidence" value="ECO:0007669"/>
    <property type="project" value="UniProtKB-KW"/>
</dbReference>
<sequence length="67" mass="8178">MNIKMNKKFIINKGFGEIKIQNFFLIKKIKKIKNHFFINKKDLKCKILISKIFHKIKKNIIYLKKKI</sequence>
<dbReference type="Gene3D" id="1.10.287.10">
    <property type="entry name" value="S15/NS1, RNA-binding"/>
    <property type="match status" value="1"/>
</dbReference>
<keyword evidence="2 3" id="KW-0687">Ribonucleoprotein</keyword>
<dbReference type="STRING" id="1202536.A33U_091"/>
<dbReference type="InterPro" id="IPR000589">
    <property type="entry name" value="Ribosomal_uS15"/>
</dbReference>
<comment type="similarity">
    <text evidence="3">Belongs to the universal ribosomal protein uS15 family.</text>
</comment>
<proteinExistence type="inferred from homology"/>
<evidence type="ECO:0000313" key="4">
    <source>
        <dbReference type="EMBL" id="AFP83553.1"/>
    </source>
</evidence>
<evidence type="ECO:0000313" key="5">
    <source>
        <dbReference type="Proteomes" id="UP000003932"/>
    </source>
</evidence>
<accession>J7GYA3</accession>
<dbReference type="AlphaFoldDB" id="J7GYA3"/>
<organism evidence="4 5">
    <name type="scientific">Candidatus Carsonella ruddii CE isolate Thao2000</name>
    <dbReference type="NCBI Taxonomy" id="1202536"/>
    <lineage>
        <taxon>Bacteria</taxon>
        <taxon>Pseudomonadati</taxon>
        <taxon>Pseudomonadota</taxon>
        <taxon>Gammaproteobacteria</taxon>
        <taxon>Oceanospirillales</taxon>
        <taxon>Halomonadaceae</taxon>
        <taxon>Zymobacter group</taxon>
        <taxon>Candidatus Carsonella</taxon>
    </lineage>
</organism>
<name>J7GYA3_CARRU</name>
<gene>
    <name evidence="4" type="primary">rpsO</name>
    <name evidence="4" type="ORF">A33U_091</name>
</gene>
<protein>
    <submittedName>
        <fullName evidence="4">Ribosomal protein S15</fullName>
    </submittedName>
</protein>
<dbReference type="GO" id="GO:0006412">
    <property type="term" value="P:translation"/>
    <property type="evidence" value="ECO:0007669"/>
    <property type="project" value="InterPro"/>
</dbReference>
<evidence type="ECO:0000256" key="1">
    <source>
        <dbReference type="ARBA" id="ARBA00022980"/>
    </source>
</evidence>
<reference evidence="4 5" key="1">
    <citation type="journal article" date="2012" name="Mol. Biol. Evol.">
        <title>Genome reduction and co-evolution between the primary and secondary bacterial symbionts of psyllids.</title>
        <authorList>
            <person name="Sloan D.B."/>
            <person name="Moran N.A."/>
        </authorList>
    </citation>
    <scope>NUCLEOTIDE SEQUENCE [LARGE SCALE GENOMIC DNA]</scope>
    <source>
        <strain evidence="4 5">CE</strain>
    </source>
</reference>
<dbReference type="InterPro" id="IPR009068">
    <property type="entry name" value="uS15_NS1_RNA-bd_sf"/>
</dbReference>
<dbReference type="SUPFAM" id="SSF47060">
    <property type="entry name" value="S15/NS1 RNA-binding domain"/>
    <property type="match status" value="1"/>
</dbReference>
<dbReference type="GO" id="GO:0005840">
    <property type="term" value="C:ribosome"/>
    <property type="evidence" value="ECO:0007669"/>
    <property type="project" value="UniProtKB-KW"/>
</dbReference>
<dbReference type="GO" id="GO:0003735">
    <property type="term" value="F:structural constituent of ribosome"/>
    <property type="evidence" value="ECO:0007669"/>
    <property type="project" value="InterPro"/>
</dbReference>
<dbReference type="Pfam" id="PF00312">
    <property type="entry name" value="Ribosomal_S15"/>
    <property type="match status" value="1"/>
</dbReference>
<evidence type="ECO:0000256" key="2">
    <source>
        <dbReference type="ARBA" id="ARBA00023274"/>
    </source>
</evidence>
<keyword evidence="1 3" id="KW-0689">Ribosomal protein</keyword>
<dbReference type="HOGENOM" id="CLU_2988033_0_0_6"/>
<dbReference type="Proteomes" id="UP000003932">
    <property type="component" value="Chromosome"/>
</dbReference>
<evidence type="ECO:0000256" key="3">
    <source>
        <dbReference type="RuleBase" id="RU003919"/>
    </source>
</evidence>